<feature type="domain" description="EAL" evidence="1">
    <location>
        <begin position="25"/>
        <end position="275"/>
    </location>
</feature>
<dbReference type="InterPro" id="IPR001633">
    <property type="entry name" value="EAL_dom"/>
</dbReference>
<proteinExistence type="predicted"/>
<dbReference type="CDD" id="cd01948">
    <property type="entry name" value="EAL"/>
    <property type="match status" value="1"/>
</dbReference>
<keyword evidence="3" id="KW-1185">Reference proteome</keyword>
<evidence type="ECO:0000259" key="1">
    <source>
        <dbReference type="PROSITE" id="PS50883"/>
    </source>
</evidence>
<evidence type="ECO:0000313" key="2">
    <source>
        <dbReference type="EMBL" id="PRY92282.1"/>
    </source>
</evidence>
<dbReference type="Gene3D" id="3.20.20.450">
    <property type="entry name" value="EAL domain"/>
    <property type="match status" value="1"/>
</dbReference>
<dbReference type="Proteomes" id="UP000238392">
    <property type="component" value="Unassembled WGS sequence"/>
</dbReference>
<dbReference type="SUPFAM" id="SSF141868">
    <property type="entry name" value="EAL domain-like"/>
    <property type="match status" value="1"/>
</dbReference>
<organism evidence="2 3">
    <name type="scientific">Donghicola tyrosinivorans</name>
    <dbReference type="NCBI Taxonomy" id="1652492"/>
    <lineage>
        <taxon>Bacteria</taxon>
        <taxon>Pseudomonadati</taxon>
        <taxon>Pseudomonadota</taxon>
        <taxon>Alphaproteobacteria</taxon>
        <taxon>Rhodobacterales</taxon>
        <taxon>Roseobacteraceae</taxon>
        <taxon>Donghicola</taxon>
    </lineage>
</organism>
<dbReference type="AlphaFoldDB" id="A0A2T0X003"/>
<dbReference type="InterPro" id="IPR050706">
    <property type="entry name" value="Cyclic-di-GMP_PDE-like"/>
</dbReference>
<accession>A0A2T0X003</accession>
<dbReference type="PANTHER" id="PTHR33121:SF79">
    <property type="entry name" value="CYCLIC DI-GMP PHOSPHODIESTERASE PDED-RELATED"/>
    <property type="match status" value="1"/>
</dbReference>
<gene>
    <name evidence="2" type="ORF">CLV74_102197</name>
</gene>
<name>A0A2T0X003_9RHOB</name>
<dbReference type="GO" id="GO:0071111">
    <property type="term" value="F:cyclic-guanylate-specific phosphodiesterase activity"/>
    <property type="evidence" value="ECO:0007669"/>
    <property type="project" value="InterPro"/>
</dbReference>
<dbReference type="OrthoDB" id="23692at2"/>
<dbReference type="Pfam" id="PF00563">
    <property type="entry name" value="EAL"/>
    <property type="match status" value="1"/>
</dbReference>
<comment type="caution">
    <text evidence="2">The sequence shown here is derived from an EMBL/GenBank/DDBJ whole genome shotgun (WGS) entry which is preliminary data.</text>
</comment>
<dbReference type="PROSITE" id="PS50883">
    <property type="entry name" value="EAL"/>
    <property type="match status" value="1"/>
</dbReference>
<dbReference type="RefSeq" id="WP_106262810.1">
    <property type="nucleotide sequence ID" value="NZ_PVTQ01000002.1"/>
</dbReference>
<protein>
    <submittedName>
        <fullName evidence="2">EAL domain-containing protein (Putative c-di-GMP-specific phosphodiesterase class I)</fullName>
    </submittedName>
</protein>
<dbReference type="PANTHER" id="PTHR33121">
    <property type="entry name" value="CYCLIC DI-GMP PHOSPHODIESTERASE PDEF"/>
    <property type="match status" value="1"/>
</dbReference>
<dbReference type="InterPro" id="IPR035919">
    <property type="entry name" value="EAL_sf"/>
</dbReference>
<sequence length="277" mass="30949">MLERHKEQKKRARLNPLKTAVNGRDSDVLAMVERALRHKEVMLAFQPVVLAGNHRRLAFHEGLIRVLDDTGRIIPAKDFISAIEGTELGRQVDCLALELGLRELARYPDLRLSINLSAPALHDRRWLKTLEHGLARLDTIAERLILEITEATVMADPEQVLPAMDALQMRGISFALDDFGAGQTALRYFTDFDFDILKIDGRFVRGIDSSADKQAIASALTSIGKHFDMFTVAEHVESQQEAKTLAKIGVDCLQGYFFGAPTISPPWHRAPCGKKRA</sequence>
<dbReference type="EMBL" id="PVTQ01000002">
    <property type="protein sequence ID" value="PRY92282.1"/>
    <property type="molecule type" value="Genomic_DNA"/>
</dbReference>
<reference evidence="2 3" key="1">
    <citation type="submission" date="2018-03" db="EMBL/GenBank/DDBJ databases">
        <title>Genomic Encyclopedia of Archaeal and Bacterial Type Strains, Phase II (KMG-II): from individual species to whole genera.</title>
        <authorList>
            <person name="Goeker M."/>
        </authorList>
    </citation>
    <scope>NUCLEOTIDE SEQUENCE [LARGE SCALE GENOMIC DNA]</scope>
    <source>
        <strain evidence="2 3">DSM 100212</strain>
    </source>
</reference>
<dbReference type="SMART" id="SM00052">
    <property type="entry name" value="EAL"/>
    <property type="match status" value="1"/>
</dbReference>
<evidence type="ECO:0000313" key="3">
    <source>
        <dbReference type="Proteomes" id="UP000238392"/>
    </source>
</evidence>